<organism evidence="2 3">
    <name type="scientific">Candidatus Nitronauta litoralis</name>
    <dbReference type="NCBI Taxonomy" id="2705533"/>
    <lineage>
        <taxon>Bacteria</taxon>
        <taxon>Pseudomonadati</taxon>
        <taxon>Nitrospinota/Tectimicrobiota group</taxon>
        <taxon>Nitrospinota</taxon>
        <taxon>Nitrospinia</taxon>
        <taxon>Nitrospinales</taxon>
        <taxon>Nitrospinaceae</taxon>
        <taxon>Candidatus Nitronauta</taxon>
    </lineage>
</organism>
<dbReference type="InterPro" id="IPR046336">
    <property type="entry name" value="Lon_prtase_N_sf"/>
</dbReference>
<dbReference type="AlphaFoldDB" id="A0A7T0BWW2"/>
<dbReference type="Proteomes" id="UP000594688">
    <property type="component" value="Chromosome"/>
</dbReference>
<dbReference type="PANTHER" id="PTHR46732">
    <property type="entry name" value="ATP-DEPENDENT PROTEASE LA (LON) DOMAIN PROTEIN"/>
    <property type="match status" value="1"/>
</dbReference>
<reference evidence="2 3" key="1">
    <citation type="submission" date="2020-02" db="EMBL/GenBank/DDBJ databases">
        <title>Genomic and physiological characterization of two novel Nitrospinaceae genera.</title>
        <authorList>
            <person name="Mueller A.J."/>
            <person name="Jung M.-Y."/>
            <person name="Strachan C.R."/>
            <person name="Herbold C.W."/>
            <person name="Kirkegaard R.H."/>
            <person name="Daims H."/>
        </authorList>
    </citation>
    <scope>NUCLEOTIDE SEQUENCE [LARGE SCALE GENOMIC DNA]</scope>
    <source>
        <strain evidence="2">EB</strain>
    </source>
</reference>
<dbReference type="Pfam" id="PF02190">
    <property type="entry name" value="LON_substr_bdg"/>
    <property type="match status" value="1"/>
</dbReference>
<sequence>MTEKRQISLFPLPSTVFYPNTLLPLHIFEMRYREMVAHSIETGQWIGMVLLQSGWEEQYYESPPIDSIGCAGPIKKHTQQEDGKYNIVISGQTRFRVLDEFGDRPFRQANVELLTNIEDSPINKTEGSPFYNLASRFWNFRELLPEEKRGELELDLDNCRSLGDATDRMAHLLDFTLDQQRFFLEELNVEKRVAALLETLELKTRIVQQSSRFAREGLDSRWN</sequence>
<evidence type="ECO:0000259" key="1">
    <source>
        <dbReference type="PROSITE" id="PS51787"/>
    </source>
</evidence>
<dbReference type="KEGG" id="nli:G3M70_11390"/>
<accession>A0A7T0BWW2</accession>
<name>A0A7T0BWW2_9BACT</name>
<dbReference type="Gene3D" id="2.30.130.40">
    <property type="entry name" value="LON domain-like"/>
    <property type="match status" value="1"/>
</dbReference>
<dbReference type="InterPro" id="IPR003111">
    <property type="entry name" value="Lon_prtase_N"/>
</dbReference>
<dbReference type="SMART" id="SM00464">
    <property type="entry name" value="LON"/>
    <property type="match status" value="1"/>
</dbReference>
<evidence type="ECO:0000313" key="2">
    <source>
        <dbReference type="EMBL" id="QPJ62441.1"/>
    </source>
</evidence>
<dbReference type="EMBL" id="CP048685">
    <property type="protein sequence ID" value="QPJ62441.1"/>
    <property type="molecule type" value="Genomic_DNA"/>
</dbReference>
<gene>
    <name evidence="2" type="ORF">G3M70_11390</name>
</gene>
<feature type="domain" description="Lon N-terminal" evidence="1">
    <location>
        <begin position="7"/>
        <end position="204"/>
    </location>
</feature>
<evidence type="ECO:0000313" key="3">
    <source>
        <dbReference type="Proteomes" id="UP000594688"/>
    </source>
</evidence>
<proteinExistence type="predicted"/>
<dbReference type="PROSITE" id="PS51787">
    <property type="entry name" value="LON_N"/>
    <property type="match status" value="1"/>
</dbReference>
<protein>
    <submittedName>
        <fullName evidence="2">LON peptidase substrate-binding domain-containing protein</fullName>
    </submittedName>
</protein>
<dbReference type="InterPro" id="IPR015947">
    <property type="entry name" value="PUA-like_sf"/>
</dbReference>
<dbReference type="PANTHER" id="PTHR46732:SF8">
    <property type="entry name" value="ATP-DEPENDENT PROTEASE LA (LON) DOMAIN PROTEIN"/>
    <property type="match status" value="1"/>
</dbReference>
<dbReference type="SUPFAM" id="SSF88697">
    <property type="entry name" value="PUA domain-like"/>
    <property type="match status" value="1"/>
</dbReference>